<name>A0ACB9T3P6_HOLOL</name>
<keyword evidence="2" id="KW-1185">Reference proteome</keyword>
<accession>A0ACB9T3P6</accession>
<reference evidence="1" key="1">
    <citation type="submission" date="2022-04" db="EMBL/GenBank/DDBJ databases">
        <title>Chromosome-scale genome assembly of Holotrichia oblita Faldermann.</title>
        <authorList>
            <person name="Rongchong L."/>
        </authorList>
    </citation>
    <scope>NUCLEOTIDE SEQUENCE</scope>
    <source>
        <strain evidence="1">81SQS9</strain>
    </source>
</reference>
<protein>
    <submittedName>
        <fullName evidence="1">Ribosome recycling factor</fullName>
    </submittedName>
</protein>
<gene>
    <name evidence="1" type="ORF">MML48_5g00011777</name>
</gene>
<sequence length="323" mass="36126">MAEIVPKLRDGICSITLRIIMERLMLCDLGKAVTAISADFGMHPLSVPELYGVSSLYTYTSSSGAVPEALAVKCLNRNIISQVPKNQTIFVINYARTTDLLVNTTHQTCMQLTAVRGYAKSKDKKKDKGKAKVQINENQLGELVNLDTLRTHFQKPIETLKEEFIKNLSLRTAAGSIENLTVNLDGKDYILQELGQIVRKNPTMTIVNMSVFPQAIPAAIKAIQKSGMNLNPQQDGTTLYIPVPKITTEHREHLAKNAKQLFIKCRDIIKDTQMKHIKILKKKVSVSEDIIKQTEQQIVALADTYITEAQTIYNSKCNELLNK</sequence>
<evidence type="ECO:0000313" key="1">
    <source>
        <dbReference type="EMBL" id="KAI4461364.1"/>
    </source>
</evidence>
<dbReference type="Proteomes" id="UP001056778">
    <property type="component" value="Chromosome 5"/>
</dbReference>
<proteinExistence type="predicted"/>
<organism evidence="1 2">
    <name type="scientific">Holotrichia oblita</name>
    <name type="common">Chafer beetle</name>
    <dbReference type="NCBI Taxonomy" id="644536"/>
    <lineage>
        <taxon>Eukaryota</taxon>
        <taxon>Metazoa</taxon>
        <taxon>Ecdysozoa</taxon>
        <taxon>Arthropoda</taxon>
        <taxon>Hexapoda</taxon>
        <taxon>Insecta</taxon>
        <taxon>Pterygota</taxon>
        <taxon>Neoptera</taxon>
        <taxon>Endopterygota</taxon>
        <taxon>Coleoptera</taxon>
        <taxon>Polyphaga</taxon>
        <taxon>Scarabaeiformia</taxon>
        <taxon>Scarabaeidae</taxon>
        <taxon>Melolonthinae</taxon>
        <taxon>Holotrichia</taxon>
    </lineage>
</organism>
<evidence type="ECO:0000313" key="2">
    <source>
        <dbReference type="Proteomes" id="UP001056778"/>
    </source>
</evidence>
<comment type="caution">
    <text evidence="1">The sequence shown here is derived from an EMBL/GenBank/DDBJ whole genome shotgun (WGS) entry which is preliminary data.</text>
</comment>
<dbReference type="EMBL" id="CM043019">
    <property type="protein sequence ID" value="KAI4461364.1"/>
    <property type="molecule type" value="Genomic_DNA"/>
</dbReference>